<protein>
    <submittedName>
        <fullName evidence="2">Uncharacterized protein</fullName>
    </submittedName>
</protein>
<feature type="compositionally biased region" description="Pro residues" evidence="1">
    <location>
        <begin position="18"/>
        <end position="30"/>
    </location>
</feature>
<dbReference type="Proteomes" id="UP001153269">
    <property type="component" value="Unassembled WGS sequence"/>
</dbReference>
<keyword evidence="3" id="KW-1185">Reference proteome</keyword>
<name>A0A9N7UVK5_PLEPL</name>
<sequence length="199" mass="20812">MAGKGGLAPQQCMLGARPGPPPQSPLPPPSSSSHHHRDGPPLCKDTDSLQTHRNRSFLSRVLNKLHPAGPGGDRRGSHVEGSMVPLRCGGSGLPGSTPVPEPTQPVPITCSDRAPLPSEPDDEPAAPPSPSSASEQLNHEFNPNTSSWLFGKNQSPAAETFTFSTGVENQHLSSSPSERTVRGGGTGDHSYADELAQIL</sequence>
<evidence type="ECO:0000256" key="1">
    <source>
        <dbReference type="SAM" id="MobiDB-lite"/>
    </source>
</evidence>
<evidence type="ECO:0000313" key="3">
    <source>
        <dbReference type="Proteomes" id="UP001153269"/>
    </source>
</evidence>
<dbReference type="AlphaFoldDB" id="A0A9N7UVK5"/>
<accession>A0A9N7UVK5</accession>
<dbReference type="EMBL" id="CADEAL010002090">
    <property type="protein sequence ID" value="CAB1437958.1"/>
    <property type="molecule type" value="Genomic_DNA"/>
</dbReference>
<evidence type="ECO:0000313" key="2">
    <source>
        <dbReference type="EMBL" id="CAB1437958.1"/>
    </source>
</evidence>
<organism evidence="2 3">
    <name type="scientific">Pleuronectes platessa</name>
    <name type="common">European plaice</name>
    <dbReference type="NCBI Taxonomy" id="8262"/>
    <lineage>
        <taxon>Eukaryota</taxon>
        <taxon>Metazoa</taxon>
        <taxon>Chordata</taxon>
        <taxon>Craniata</taxon>
        <taxon>Vertebrata</taxon>
        <taxon>Euteleostomi</taxon>
        <taxon>Actinopterygii</taxon>
        <taxon>Neopterygii</taxon>
        <taxon>Teleostei</taxon>
        <taxon>Neoteleostei</taxon>
        <taxon>Acanthomorphata</taxon>
        <taxon>Carangaria</taxon>
        <taxon>Pleuronectiformes</taxon>
        <taxon>Pleuronectoidei</taxon>
        <taxon>Pleuronectidae</taxon>
        <taxon>Pleuronectes</taxon>
    </lineage>
</organism>
<gene>
    <name evidence="2" type="ORF">PLEPLA_LOCUS25936</name>
</gene>
<proteinExistence type="predicted"/>
<feature type="region of interest" description="Disordered" evidence="1">
    <location>
        <begin position="1"/>
        <end position="199"/>
    </location>
</feature>
<comment type="caution">
    <text evidence="2">The sequence shown here is derived from an EMBL/GenBank/DDBJ whole genome shotgun (WGS) entry which is preliminary data.</text>
</comment>
<reference evidence="2" key="1">
    <citation type="submission" date="2020-03" db="EMBL/GenBank/DDBJ databases">
        <authorList>
            <person name="Weist P."/>
        </authorList>
    </citation>
    <scope>NUCLEOTIDE SEQUENCE</scope>
</reference>
<feature type="compositionally biased region" description="Polar residues" evidence="1">
    <location>
        <begin position="139"/>
        <end position="178"/>
    </location>
</feature>